<dbReference type="InterPro" id="IPR011650">
    <property type="entry name" value="Peptidase_M20_dimer"/>
</dbReference>
<dbReference type="EMBL" id="SMFP01000004">
    <property type="protein sequence ID" value="TDE38927.1"/>
    <property type="molecule type" value="Genomic_DNA"/>
</dbReference>
<reference evidence="5 6" key="1">
    <citation type="submission" date="2019-03" db="EMBL/GenBank/DDBJ databases">
        <authorList>
            <person name="Zhang S."/>
        </authorList>
    </citation>
    <scope>NUCLEOTIDE SEQUENCE [LARGE SCALE GENOMIC DNA]</scope>
    <source>
        <strain evidence="5 6">S4J41</strain>
    </source>
</reference>
<dbReference type="OrthoDB" id="9808195at2"/>
<dbReference type="Proteomes" id="UP000294662">
    <property type="component" value="Unassembled WGS sequence"/>
</dbReference>
<keyword evidence="3" id="KW-0862">Zinc</keyword>
<dbReference type="SUPFAM" id="SSF55031">
    <property type="entry name" value="Bacterial exopeptidase dimerisation domain"/>
    <property type="match status" value="1"/>
</dbReference>
<comment type="similarity">
    <text evidence="1">Belongs to the peptidase M20 family.</text>
</comment>
<evidence type="ECO:0000256" key="3">
    <source>
        <dbReference type="PIRSR" id="PIRSR001235-1"/>
    </source>
</evidence>
<dbReference type="CDD" id="cd03884">
    <property type="entry name" value="M20_bAS"/>
    <property type="match status" value="1"/>
</dbReference>
<feature type="binding site" evidence="3">
    <location>
        <position position="103"/>
    </location>
    <ligand>
        <name>Zn(2+)</name>
        <dbReference type="ChEBI" id="CHEBI:29105"/>
        <label>1</label>
    </ligand>
</feature>
<dbReference type="SUPFAM" id="SSF53187">
    <property type="entry name" value="Zn-dependent exopeptidases"/>
    <property type="match status" value="1"/>
</dbReference>
<keyword evidence="2 5" id="KW-0378">Hydrolase</keyword>
<evidence type="ECO:0000313" key="6">
    <source>
        <dbReference type="Proteomes" id="UP000294662"/>
    </source>
</evidence>
<dbReference type="GO" id="GO:0046872">
    <property type="term" value="F:metal ion binding"/>
    <property type="evidence" value="ECO:0007669"/>
    <property type="project" value="UniProtKB-KW"/>
</dbReference>
<dbReference type="Pfam" id="PF07687">
    <property type="entry name" value="M20_dimer"/>
    <property type="match status" value="1"/>
</dbReference>
<accession>A0A4R5EW08</accession>
<dbReference type="PANTHER" id="PTHR32494">
    <property type="entry name" value="ALLANTOATE DEIMINASE-RELATED"/>
    <property type="match status" value="1"/>
</dbReference>
<name>A0A4R5EW08_9RHOB</name>
<organism evidence="5 6">
    <name type="scientific">Antarcticimicrobium sediminis</name>
    <dbReference type="NCBI Taxonomy" id="2546227"/>
    <lineage>
        <taxon>Bacteria</taxon>
        <taxon>Pseudomonadati</taxon>
        <taxon>Pseudomonadota</taxon>
        <taxon>Alphaproteobacteria</taxon>
        <taxon>Rhodobacterales</taxon>
        <taxon>Paracoccaceae</taxon>
        <taxon>Antarcticimicrobium</taxon>
    </lineage>
</organism>
<dbReference type="AlphaFoldDB" id="A0A4R5EW08"/>
<comment type="cofactor">
    <cofactor evidence="3">
        <name>Zn(2+)</name>
        <dbReference type="ChEBI" id="CHEBI:29105"/>
    </cofactor>
    <text evidence="3">Binds 2 Zn(2+) ions per subunit.</text>
</comment>
<gene>
    <name evidence="5" type="ORF">E1B25_07860</name>
</gene>
<dbReference type="InterPro" id="IPR036264">
    <property type="entry name" value="Bact_exopeptidase_dim_dom"/>
</dbReference>
<dbReference type="PANTHER" id="PTHR32494:SF5">
    <property type="entry name" value="ALLANTOATE AMIDOHYDROLASE"/>
    <property type="match status" value="1"/>
</dbReference>
<feature type="binding site" evidence="3">
    <location>
        <position position="103"/>
    </location>
    <ligand>
        <name>Zn(2+)</name>
        <dbReference type="ChEBI" id="CHEBI:29105"/>
        <label>2</label>
    </ligand>
</feature>
<dbReference type="NCBIfam" id="TIGR01879">
    <property type="entry name" value="hydantase"/>
    <property type="match status" value="1"/>
</dbReference>
<dbReference type="Gene3D" id="3.40.630.10">
    <property type="entry name" value="Zn peptidases"/>
    <property type="match status" value="1"/>
</dbReference>
<dbReference type="GO" id="GO:0016813">
    <property type="term" value="F:hydrolase activity, acting on carbon-nitrogen (but not peptide) bonds, in linear amidines"/>
    <property type="evidence" value="ECO:0007669"/>
    <property type="project" value="InterPro"/>
</dbReference>
<feature type="binding site" evidence="3">
    <location>
        <position position="138"/>
    </location>
    <ligand>
        <name>Zn(2+)</name>
        <dbReference type="ChEBI" id="CHEBI:29105"/>
        <label>2</label>
    </ligand>
</feature>
<dbReference type="NCBIfam" id="NF006769">
    <property type="entry name" value="PRK09290.1-3"/>
    <property type="match status" value="1"/>
</dbReference>
<comment type="caution">
    <text evidence="5">The sequence shown here is derived from an EMBL/GenBank/DDBJ whole genome shotgun (WGS) entry which is preliminary data.</text>
</comment>
<dbReference type="InterPro" id="IPR010158">
    <property type="entry name" value="Amidase_Cbmase"/>
</dbReference>
<dbReference type="Pfam" id="PF01546">
    <property type="entry name" value="Peptidase_M20"/>
    <property type="match status" value="1"/>
</dbReference>
<evidence type="ECO:0000256" key="1">
    <source>
        <dbReference type="ARBA" id="ARBA00006153"/>
    </source>
</evidence>
<sequence length="427" mass="45170">MSGVAHPRRSNAPHVNADRLWSRHMELARVGVVEEVGNCRLALSDEDGTVRDMFAGWCREAGLTLRSDRAGNMFALRAGRDPSRAVVAAGSHLDTQPHGGRFDGISGVLAALEAIEALNDAGIETEAPLAVINWTNEEGVRFAPGLLGSAWFAGRIADETLDNIVSADGARFADEVARIGWRGDMLPVDLTLDSFFELHIEQGPVLERAGAQVGVVTSVQGLRWLDVAITGRDSHAGTTPLDLRKDALLAAGAILVALRRTGLAAGPDARVSVGRLATATDGPSTIVGHADLVIDIRHPDQGALDRLARDCAEACCTAAAEFDCEAEVSERFAIPPQLFDRDCVALVETAARALDLDYLRLPSGALHDAANIAALTPTAMVFVPCRDGISHNVQEYAAPEDLAAGADVLLHAMLERAGIVSRPDGQG</sequence>
<feature type="binding site" evidence="3">
    <location>
        <position position="92"/>
    </location>
    <ligand>
        <name>Zn(2+)</name>
        <dbReference type="ChEBI" id="CHEBI:29105"/>
        <label>1</label>
    </ligand>
</feature>
<evidence type="ECO:0000259" key="4">
    <source>
        <dbReference type="Pfam" id="PF07687"/>
    </source>
</evidence>
<proteinExistence type="inferred from homology"/>
<dbReference type="Gene3D" id="3.30.70.360">
    <property type="match status" value="1"/>
</dbReference>
<dbReference type="InterPro" id="IPR002933">
    <property type="entry name" value="Peptidase_M20"/>
</dbReference>
<feature type="binding site" evidence="3">
    <location>
        <position position="199"/>
    </location>
    <ligand>
        <name>Zn(2+)</name>
        <dbReference type="ChEBI" id="CHEBI:29105"/>
        <label>1</label>
    </ligand>
</feature>
<evidence type="ECO:0000313" key="5">
    <source>
        <dbReference type="EMBL" id="TDE38927.1"/>
    </source>
</evidence>
<feature type="binding site" evidence="3">
    <location>
        <position position="391"/>
    </location>
    <ligand>
        <name>Zn(2+)</name>
        <dbReference type="ChEBI" id="CHEBI:29105"/>
        <label>2</label>
    </ligand>
</feature>
<evidence type="ECO:0000256" key="2">
    <source>
        <dbReference type="ARBA" id="ARBA00022801"/>
    </source>
</evidence>
<dbReference type="PIRSF" id="PIRSF001235">
    <property type="entry name" value="Amidase_carbamoylase"/>
    <property type="match status" value="1"/>
</dbReference>
<protein>
    <submittedName>
        <fullName evidence="5">Zn-dependent hydrolase</fullName>
    </submittedName>
</protein>
<keyword evidence="6" id="KW-1185">Reference proteome</keyword>
<feature type="domain" description="Peptidase M20 dimerisation" evidence="4">
    <location>
        <begin position="219"/>
        <end position="318"/>
    </location>
</feature>
<keyword evidence="3" id="KW-0479">Metal-binding</keyword>